<dbReference type="Proteomes" id="UP000050421">
    <property type="component" value="Unassembled WGS sequence"/>
</dbReference>
<feature type="transmembrane region" description="Helical" evidence="6">
    <location>
        <begin position="131"/>
        <end position="153"/>
    </location>
</feature>
<dbReference type="eggNOG" id="COG3476">
    <property type="taxonomic scope" value="Bacteria"/>
</dbReference>
<dbReference type="PATRIC" id="fig|1305737.6.peg.2606"/>
<sequence length="154" mass="17710">MPNWLKLIISLILPQVAGGTGAYFTITSIESWYQTINKPSFNPPGWLFGPVWTTLYLLMGIACYLIWKSDHPQKKPLLILYFTQLGLNALWSPAFFGMESPILGLVVIIPLWILIFLSVKKFKIINAWASWLMIPYLAWVSFATVLNFSIWWLN</sequence>
<dbReference type="STRING" id="1305737.GCA_000526355_02857"/>
<protein>
    <submittedName>
        <fullName evidence="7">Tryptophan-rich sensory protein TspO</fullName>
    </submittedName>
</protein>
<evidence type="ECO:0000256" key="2">
    <source>
        <dbReference type="ARBA" id="ARBA00007524"/>
    </source>
</evidence>
<evidence type="ECO:0000256" key="1">
    <source>
        <dbReference type="ARBA" id="ARBA00004141"/>
    </source>
</evidence>
<feature type="transmembrane region" description="Helical" evidence="6">
    <location>
        <begin position="46"/>
        <end position="66"/>
    </location>
</feature>
<dbReference type="CDD" id="cd15904">
    <property type="entry name" value="TSPO_MBR"/>
    <property type="match status" value="1"/>
</dbReference>
<comment type="caution">
    <text evidence="7">The sequence shown here is derived from an EMBL/GenBank/DDBJ whole genome shotgun (WGS) entry which is preliminary data.</text>
</comment>
<dbReference type="PIRSF" id="PIRSF005859">
    <property type="entry name" value="PBR"/>
    <property type="match status" value="1"/>
</dbReference>
<dbReference type="Pfam" id="PF03073">
    <property type="entry name" value="TspO_MBR"/>
    <property type="match status" value="1"/>
</dbReference>
<gene>
    <name evidence="7" type="primary">tspO</name>
    <name evidence="7" type="ORF">HLUCCX10_09920</name>
</gene>
<evidence type="ECO:0000256" key="3">
    <source>
        <dbReference type="ARBA" id="ARBA00022692"/>
    </source>
</evidence>
<feature type="transmembrane region" description="Helical" evidence="6">
    <location>
        <begin position="102"/>
        <end position="119"/>
    </location>
</feature>
<dbReference type="AlphaFoldDB" id="A0A0N8KFT1"/>
<comment type="similarity">
    <text evidence="2">Belongs to the TspO/BZRP family.</text>
</comment>
<dbReference type="GO" id="GO:0033013">
    <property type="term" value="P:tetrapyrrole metabolic process"/>
    <property type="evidence" value="ECO:0007669"/>
    <property type="project" value="UniProtKB-ARBA"/>
</dbReference>
<dbReference type="InterPro" id="IPR004307">
    <property type="entry name" value="TspO_MBR"/>
</dbReference>
<evidence type="ECO:0000313" key="7">
    <source>
        <dbReference type="EMBL" id="KPQ15002.1"/>
    </source>
</evidence>
<keyword evidence="4 6" id="KW-1133">Transmembrane helix</keyword>
<evidence type="ECO:0000256" key="4">
    <source>
        <dbReference type="ARBA" id="ARBA00022989"/>
    </source>
</evidence>
<dbReference type="InterPro" id="IPR038330">
    <property type="entry name" value="TspO/MBR-related_sf"/>
</dbReference>
<dbReference type="EMBL" id="LJXT01000057">
    <property type="protein sequence ID" value="KPQ15002.1"/>
    <property type="molecule type" value="Genomic_DNA"/>
</dbReference>
<feature type="transmembrane region" description="Helical" evidence="6">
    <location>
        <begin position="78"/>
        <end position="96"/>
    </location>
</feature>
<reference evidence="7 8" key="1">
    <citation type="submission" date="2015-09" db="EMBL/GenBank/DDBJ databases">
        <title>Identification and resolution of microdiversity through metagenomic sequencing of parallel consortia.</title>
        <authorList>
            <person name="Nelson W.C."/>
            <person name="Romine M.F."/>
            <person name="Lindemann S.R."/>
        </authorList>
    </citation>
    <scope>NUCLEOTIDE SEQUENCE [LARGE SCALE GENOMIC DNA]</scope>
    <source>
        <strain evidence="7">HL-49</strain>
    </source>
</reference>
<name>A0A0N8KFT1_9BACT</name>
<dbReference type="GO" id="GO:0016020">
    <property type="term" value="C:membrane"/>
    <property type="evidence" value="ECO:0007669"/>
    <property type="project" value="UniProtKB-SubCell"/>
</dbReference>
<dbReference type="Gene3D" id="1.20.1260.100">
    <property type="entry name" value="TspO/MBR protein"/>
    <property type="match status" value="1"/>
</dbReference>
<proteinExistence type="inferred from homology"/>
<evidence type="ECO:0000256" key="5">
    <source>
        <dbReference type="ARBA" id="ARBA00023136"/>
    </source>
</evidence>
<evidence type="ECO:0000313" key="8">
    <source>
        <dbReference type="Proteomes" id="UP000050421"/>
    </source>
</evidence>
<evidence type="ECO:0000256" key="6">
    <source>
        <dbReference type="SAM" id="Phobius"/>
    </source>
</evidence>
<keyword evidence="3 6" id="KW-0812">Transmembrane</keyword>
<accession>A0A0N8KFT1</accession>
<dbReference type="FunFam" id="1.20.1260.100:FF:000001">
    <property type="entry name" value="translocator protein 2"/>
    <property type="match status" value="1"/>
</dbReference>
<feature type="transmembrane region" description="Helical" evidence="6">
    <location>
        <begin position="7"/>
        <end position="26"/>
    </location>
</feature>
<dbReference type="PANTHER" id="PTHR10057:SF0">
    <property type="entry name" value="TRANSLOCATOR PROTEIN"/>
    <property type="match status" value="1"/>
</dbReference>
<dbReference type="OrthoDB" id="9795496at2"/>
<comment type="subcellular location">
    <subcellularLocation>
        <location evidence="1">Membrane</location>
        <topology evidence="1">Multi-pass membrane protein</topology>
    </subcellularLocation>
</comment>
<keyword evidence="5 6" id="KW-0472">Membrane</keyword>
<organism evidence="7 8">
    <name type="scientific">Algoriphagus marincola HL-49</name>
    <dbReference type="NCBI Taxonomy" id="1305737"/>
    <lineage>
        <taxon>Bacteria</taxon>
        <taxon>Pseudomonadati</taxon>
        <taxon>Bacteroidota</taxon>
        <taxon>Cytophagia</taxon>
        <taxon>Cytophagales</taxon>
        <taxon>Cyclobacteriaceae</taxon>
        <taxon>Algoriphagus</taxon>
    </lineage>
</organism>
<dbReference type="PANTHER" id="PTHR10057">
    <property type="entry name" value="PERIPHERAL-TYPE BENZODIAZEPINE RECEPTOR"/>
    <property type="match status" value="1"/>
</dbReference>